<evidence type="ECO:0000256" key="2">
    <source>
        <dbReference type="ARBA" id="ARBA00008540"/>
    </source>
</evidence>
<keyword evidence="5 9" id="KW-0812">Transmembrane</keyword>
<feature type="transmembrane region" description="Helical" evidence="9">
    <location>
        <begin position="234"/>
        <end position="252"/>
    </location>
</feature>
<evidence type="ECO:0000256" key="9">
    <source>
        <dbReference type="RuleBase" id="RU362122"/>
    </source>
</evidence>
<protein>
    <recommendedName>
        <fullName evidence="9">Branched-chain amino acid transport system carrier protein</fullName>
    </recommendedName>
</protein>
<comment type="similarity">
    <text evidence="2 9">Belongs to the branched chain amino acid transporter family.</text>
</comment>
<accession>A0ABR8UAG2</accession>
<dbReference type="EMBL" id="JACSQN010000008">
    <property type="protein sequence ID" value="MBD7985008.1"/>
    <property type="molecule type" value="Genomic_DNA"/>
</dbReference>
<dbReference type="InterPro" id="IPR004685">
    <property type="entry name" value="Brnchd-chn_aa_trnsp_Livcs"/>
</dbReference>
<feature type="transmembrane region" description="Helical" evidence="9">
    <location>
        <begin position="319"/>
        <end position="339"/>
    </location>
</feature>
<evidence type="ECO:0000256" key="7">
    <source>
        <dbReference type="ARBA" id="ARBA00022989"/>
    </source>
</evidence>
<feature type="transmembrane region" description="Helical" evidence="9">
    <location>
        <begin position="116"/>
        <end position="139"/>
    </location>
</feature>
<dbReference type="RefSeq" id="WP_191694737.1">
    <property type="nucleotide sequence ID" value="NZ_JACSQN010000008.1"/>
</dbReference>
<feature type="transmembrane region" description="Helical" evidence="9">
    <location>
        <begin position="194"/>
        <end position="214"/>
    </location>
</feature>
<feature type="transmembrane region" description="Helical" evidence="9">
    <location>
        <begin position="345"/>
        <end position="365"/>
    </location>
</feature>
<name>A0ABR8UAG2_9BACL</name>
<keyword evidence="4" id="KW-1003">Cell membrane</keyword>
<keyword evidence="8 9" id="KW-0472">Membrane</keyword>
<feature type="transmembrane region" description="Helical" evidence="9">
    <location>
        <begin position="38"/>
        <end position="64"/>
    </location>
</feature>
<dbReference type="PANTHER" id="PTHR30588">
    <property type="entry name" value="BRANCHED-CHAIN AMINO ACID TRANSPORT SYSTEM 2 CARRIER PROTEIN"/>
    <property type="match status" value="1"/>
</dbReference>
<gene>
    <name evidence="10" type="primary">brnQ</name>
    <name evidence="10" type="ORF">H9649_10455</name>
</gene>
<feature type="transmembrane region" description="Helical" evidence="9">
    <location>
        <begin position="412"/>
        <end position="432"/>
    </location>
</feature>
<evidence type="ECO:0000313" key="10">
    <source>
        <dbReference type="EMBL" id="MBD7985008.1"/>
    </source>
</evidence>
<comment type="caution">
    <text evidence="10">The sequence shown here is derived from an EMBL/GenBank/DDBJ whole genome shotgun (WGS) entry which is preliminary data.</text>
</comment>
<dbReference type="NCBIfam" id="TIGR00796">
    <property type="entry name" value="livcs"/>
    <property type="match status" value="1"/>
</dbReference>
<dbReference type="Pfam" id="PF05525">
    <property type="entry name" value="Branch_AA_trans"/>
    <property type="match status" value="1"/>
</dbReference>
<sequence length="443" mass="47640">MNKFTPRDTIKLGLVMFALFFGAGNMIFPPLVGQQAGTATWITIAGFLLTGVGLPFLGVVAVARSGDQLSDLAKKAHPLFGIVFAVVVYMAIGPLFGVPRTATVAFEIGASPFVPYVYTTFTLTLFTILFFTVTAWLALTPSKILDRFGKILTPILLVIVTSIVMLGILKPAGISGPPQADYVNNPFTQGFIKGYLTMDAIAALVFGIIVINAIKAKGITDKKVIMKSTMKSGLIAVFGLSLVYIGLAYLGMTSRTIAPDAENGGIILTKLTYELMGTTGQILLGIAVLLACLTTSVGLVSACSTFFSNTFPSISYKWIVLIISVFSTFIANIGLTQLISITLPILIGIYPLAIVLICLSFFHNLFNGYRSVYLFALAGAGFIGFFDMLKEFGITFSLVTSILQHLPLYEEGIGWIAPAIILAIIGYIYGFYAHKKRRQAPGH</sequence>
<evidence type="ECO:0000256" key="5">
    <source>
        <dbReference type="ARBA" id="ARBA00022692"/>
    </source>
</evidence>
<dbReference type="Gene3D" id="1.20.1740.10">
    <property type="entry name" value="Amino acid/polyamine transporter I"/>
    <property type="match status" value="1"/>
</dbReference>
<comment type="subcellular location">
    <subcellularLocation>
        <location evidence="1 9">Cell membrane</location>
        <topology evidence="1 9">Multi-pass membrane protein</topology>
    </subcellularLocation>
</comment>
<feature type="transmembrane region" description="Helical" evidence="9">
    <location>
        <begin position="282"/>
        <end position="307"/>
    </location>
</feature>
<evidence type="ECO:0000256" key="8">
    <source>
        <dbReference type="ARBA" id="ARBA00023136"/>
    </source>
</evidence>
<evidence type="ECO:0000256" key="1">
    <source>
        <dbReference type="ARBA" id="ARBA00004651"/>
    </source>
</evidence>
<feature type="transmembrane region" description="Helical" evidence="9">
    <location>
        <begin position="372"/>
        <end position="392"/>
    </location>
</feature>
<keyword evidence="3 9" id="KW-0813">Transport</keyword>
<evidence type="ECO:0000256" key="3">
    <source>
        <dbReference type="ARBA" id="ARBA00022448"/>
    </source>
</evidence>
<keyword evidence="7 9" id="KW-1133">Transmembrane helix</keyword>
<dbReference type="Proteomes" id="UP000626786">
    <property type="component" value="Unassembled WGS sequence"/>
</dbReference>
<keyword evidence="6 9" id="KW-0029">Amino-acid transport</keyword>
<evidence type="ECO:0000313" key="11">
    <source>
        <dbReference type="Proteomes" id="UP000626786"/>
    </source>
</evidence>
<evidence type="ECO:0000256" key="6">
    <source>
        <dbReference type="ARBA" id="ARBA00022970"/>
    </source>
</evidence>
<evidence type="ECO:0000256" key="4">
    <source>
        <dbReference type="ARBA" id="ARBA00022475"/>
    </source>
</evidence>
<keyword evidence="11" id="KW-1185">Reference proteome</keyword>
<comment type="function">
    <text evidence="9">Component of the transport system for branched-chain amino acids.</text>
</comment>
<dbReference type="PANTHER" id="PTHR30588:SF8">
    <property type="entry name" value="BRANCHED-CHAIN AMINO ACID PERMEASE BRAB"/>
    <property type="match status" value="1"/>
</dbReference>
<organism evidence="10 11">
    <name type="scientific">Sporosarcina quadrami</name>
    <dbReference type="NCBI Taxonomy" id="2762234"/>
    <lineage>
        <taxon>Bacteria</taxon>
        <taxon>Bacillati</taxon>
        <taxon>Bacillota</taxon>
        <taxon>Bacilli</taxon>
        <taxon>Bacillales</taxon>
        <taxon>Caryophanaceae</taxon>
        <taxon>Sporosarcina</taxon>
    </lineage>
</organism>
<reference evidence="10 11" key="1">
    <citation type="submission" date="2020-08" db="EMBL/GenBank/DDBJ databases">
        <title>A Genomic Blueprint of the Chicken Gut Microbiome.</title>
        <authorList>
            <person name="Gilroy R."/>
            <person name="Ravi A."/>
            <person name="Getino M."/>
            <person name="Pursley I."/>
            <person name="Horton D.L."/>
            <person name="Alikhan N.-F."/>
            <person name="Baker D."/>
            <person name="Gharbi K."/>
            <person name="Hall N."/>
            <person name="Watson M."/>
            <person name="Adriaenssens E.M."/>
            <person name="Foster-Nyarko E."/>
            <person name="Jarju S."/>
            <person name="Secka A."/>
            <person name="Antonio M."/>
            <person name="Oren A."/>
            <person name="Chaudhuri R."/>
            <person name="La Ragione R.M."/>
            <person name="Hildebrand F."/>
            <person name="Pallen M.J."/>
        </authorList>
    </citation>
    <scope>NUCLEOTIDE SEQUENCE [LARGE SCALE GENOMIC DNA]</scope>
    <source>
        <strain evidence="10 11">Sa2YVA2</strain>
    </source>
</reference>
<proteinExistence type="inferred from homology"/>
<feature type="transmembrane region" description="Helical" evidence="9">
    <location>
        <begin position="151"/>
        <end position="174"/>
    </location>
</feature>
<feature type="transmembrane region" description="Helical" evidence="9">
    <location>
        <begin position="76"/>
        <end position="96"/>
    </location>
</feature>
<feature type="transmembrane region" description="Helical" evidence="9">
    <location>
        <begin position="12"/>
        <end position="32"/>
    </location>
</feature>